<organism evidence="1">
    <name type="scientific">marine sediment metagenome</name>
    <dbReference type="NCBI Taxonomy" id="412755"/>
    <lineage>
        <taxon>unclassified sequences</taxon>
        <taxon>metagenomes</taxon>
        <taxon>ecological metagenomes</taxon>
    </lineage>
</organism>
<proteinExistence type="predicted"/>
<dbReference type="EMBL" id="BARV01014258">
    <property type="protein sequence ID" value="GAI30662.1"/>
    <property type="molecule type" value="Genomic_DNA"/>
</dbReference>
<gene>
    <name evidence="1" type="ORF">S06H3_25056</name>
</gene>
<dbReference type="AlphaFoldDB" id="X1MG93"/>
<sequence>VDGLGIVKEEGNETTYDAGEDVTYTEHYSSELINANVSGVSYPSLPILSGYVFNSSGNPLANVHVILGQ</sequence>
<comment type="caution">
    <text evidence="1">The sequence shown here is derived from an EMBL/GenBank/DDBJ whole genome shotgun (WGS) entry which is preliminary data.</text>
</comment>
<reference evidence="1" key="1">
    <citation type="journal article" date="2014" name="Front. Microbiol.">
        <title>High frequency of phylogenetically diverse reductive dehalogenase-homologous genes in deep subseafloor sedimentary metagenomes.</title>
        <authorList>
            <person name="Kawai M."/>
            <person name="Futagami T."/>
            <person name="Toyoda A."/>
            <person name="Takaki Y."/>
            <person name="Nishi S."/>
            <person name="Hori S."/>
            <person name="Arai W."/>
            <person name="Tsubouchi T."/>
            <person name="Morono Y."/>
            <person name="Uchiyama I."/>
            <person name="Ito T."/>
            <person name="Fujiyama A."/>
            <person name="Inagaki F."/>
            <person name="Takami H."/>
        </authorList>
    </citation>
    <scope>NUCLEOTIDE SEQUENCE</scope>
    <source>
        <strain evidence="1">Expedition CK06-06</strain>
    </source>
</reference>
<name>X1MG93_9ZZZZ</name>
<accession>X1MG93</accession>
<evidence type="ECO:0000313" key="1">
    <source>
        <dbReference type="EMBL" id="GAI30662.1"/>
    </source>
</evidence>
<protein>
    <submittedName>
        <fullName evidence="1">Uncharacterized protein</fullName>
    </submittedName>
</protein>
<feature type="non-terminal residue" evidence="1">
    <location>
        <position position="1"/>
    </location>
</feature>